<evidence type="ECO:0000313" key="1">
    <source>
        <dbReference type="EMBL" id="KIH76423.1"/>
    </source>
</evidence>
<comment type="caution">
    <text evidence="1">The sequence shown here is derived from an EMBL/GenBank/DDBJ whole genome shotgun (WGS) entry which is preliminary data.</text>
</comment>
<reference evidence="1 2" key="1">
    <citation type="submission" date="2014-12" db="EMBL/GenBank/DDBJ databases">
        <title>Genomes of Geoalkalibacter ferrihydriticus and Geoalkalibacter subterraneus, two haloalkaliphilic metal-reducing members of the Geobacteraceae.</title>
        <authorList>
            <person name="Badalamenti J.P."/>
            <person name="Torres C.I."/>
            <person name="Krajmalnik-Brown R."/>
            <person name="Bond D.R."/>
        </authorList>
    </citation>
    <scope>NUCLEOTIDE SEQUENCE [LARGE SCALE GENOMIC DNA]</scope>
    <source>
        <strain evidence="1 2">DSM 17813</strain>
    </source>
</reference>
<dbReference type="AlphaFoldDB" id="A0A0C2ECV3"/>
<dbReference type="EMBL" id="JWJD01000003">
    <property type="protein sequence ID" value="KIH76423.1"/>
    <property type="molecule type" value="Genomic_DNA"/>
</dbReference>
<keyword evidence="2" id="KW-1185">Reference proteome</keyword>
<organism evidence="1 2">
    <name type="scientific">Geoalkalibacter ferrihydriticus DSM 17813</name>
    <dbReference type="NCBI Taxonomy" id="1121915"/>
    <lineage>
        <taxon>Bacteria</taxon>
        <taxon>Pseudomonadati</taxon>
        <taxon>Thermodesulfobacteriota</taxon>
        <taxon>Desulfuromonadia</taxon>
        <taxon>Desulfuromonadales</taxon>
        <taxon>Geoalkalibacteraceae</taxon>
        <taxon>Geoalkalibacter</taxon>
    </lineage>
</organism>
<protein>
    <submittedName>
        <fullName evidence="1">Uncharacterized protein</fullName>
    </submittedName>
</protein>
<name>A0A0C2ECV3_9BACT</name>
<dbReference type="Proteomes" id="UP000035068">
    <property type="component" value="Unassembled WGS sequence"/>
</dbReference>
<accession>A0A0C2ECV3</accession>
<sequence>MRKERFDYLCQEAQSGNDAFASHPGNHEEGRVLSCSPDHLVVLTSSGDQRCWDFSECEEVSRTKEEFPYR</sequence>
<gene>
    <name evidence="1" type="ORF">GFER_09370</name>
</gene>
<evidence type="ECO:0000313" key="2">
    <source>
        <dbReference type="Proteomes" id="UP000035068"/>
    </source>
</evidence>
<dbReference type="RefSeq" id="WP_040098909.1">
    <property type="nucleotide sequence ID" value="NZ_JWJD01000003.1"/>
</dbReference>
<proteinExistence type="predicted"/>